<proteinExistence type="predicted"/>
<keyword evidence="2" id="KW-1185">Reference proteome</keyword>
<sequence length="402" mass="42820">MALNDRIRKFWLGVTATDEAADAEGASIPHDDSSWSPVTLAVNALATAQGAGVVVYRTKADMLADTGRPTGTGAWVLIDPDPAANTSYIWNGNAWAVSFDRLTFALGNGSGFQQAGAHAELRSIQDKLRELSLSPTDFSNPSIANGSATADASLLAAIEQANTTGQQITIPAGQYKLAGNTTFPIDLGRFSLVGEGDVTFDCSAFTGSNVFQVYSSAQYPVAAYKNTKHRFAGITLIGGKVAGRHGILVGHDDHGYAGQIHFENVAVARFDRNHHYTNNAWRIAWRSCTFIDAMTWLAIAPKGLKNAGEVIYYDHCQFSDGDGDIQWACDSWQVDMVGCSILNTTMFVAGQGVTVNVFGGSVTTSATPSNDISHRASKGLAQKATQAVKTIMQGRSTARSPK</sequence>
<protein>
    <recommendedName>
        <fullName evidence="3">Pectate lyase superfamily protein</fullName>
    </recommendedName>
</protein>
<dbReference type="SUPFAM" id="SSF51126">
    <property type="entry name" value="Pectin lyase-like"/>
    <property type="match status" value="1"/>
</dbReference>
<reference evidence="1 2" key="1">
    <citation type="submission" date="2024-06" db="EMBL/GenBank/DDBJ databases">
        <title>Sorghum-associated microbial communities from plants grown in Nebraska, USA.</title>
        <authorList>
            <person name="Schachtman D."/>
        </authorList>
    </citation>
    <scope>NUCLEOTIDE SEQUENCE [LARGE SCALE GENOMIC DNA]</scope>
    <source>
        <strain evidence="1 2">1073</strain>
    </source>
</reference>
<evidence type="ECO:0000313" key="1">
    <source>
        <dbReference type="EMBL" id="MET3652112.1"/>
    </source>
</evidence>
<evidence type="ECO:0000313" key="2">
    <source>
        <dbReference type="Proteomes" id="UP001549184"/>
    </source>
</evidence>
<name>A0ABV2JU36_9GAMM</name>
<dbReference type="EMBL" id="JBEPMU010000002">
    <property type="protein sequence ID" value="MET3652112.1"/>
    <property type="molecule type" value="Genomic_DNA"/>
</dbReference>
<accession>A0ABV2JU36</accession>
<dbReference type="InterPro" id="IPR011050">
    <property type="entry name" value="Pectin_lyase_fold/virulence"/>
</dbReference>
<comment type="caution">
    <text evidence="1">The sequence shown here is derived from an EMBL/GenBank/DDBJ whole genome shotgun (WGS) entry which is preliminary data.</text>
</comment>
<gene>
    <name evidence="1" type="ORF">ABIC75_001834</name>
</gene>
<organism evidence="1 2">
    <name type="scientific">Dyella japonica</name>
    <dbReference type="NCBI Taxonomy" id="231455"/>
    <lineage>
        <taxon>Bacteria</taxon>
        <taxon>Pseudomonadati</taxon>
        <taxon>Pseudomonadota</taxon>
        <taxon>Gammaproteobacteria</taxon>
        <taxon>Lysobacterales</taxon>
        <taxon>Rhodanobacteraceae</taxon>
        <taxon>Dyella</taxon>
    </lineage>
</organism>
<dbReference type="RefSeq" id="WP_354013514.1">
    <property type="nucleotide sequence ID" value="NZ_JBEPMU010000002.1"/>
</dbReference>
<evidence type="ECO:0008006" key="3">
    <source>
        <dbReference type="Google" id="ProtNLM"/>
    </source>
</evidence>
<dbReference type="Proteomes" id="UP001549184">
    <property type="component" value="Unassembled WGS sequence"/>
</dbReference>